<dbReference type="PANTHER" id="PTHR42926">
    <property type="match status" value="1"/>
</dbReference>
<dbReference type="PIRSF" id="PIRSF039117">
    <property type="entry name" value="KaiC"/>
    <property type="match status" value="1"/>
</dbReference>
<comment type="caution">
    <text evidence="9">The sequence shown here is derived from an EMBL/GenBank/DDBJ whole genome shotgun (WGS) entry which is preliminary data.</text>
</comment>
<dbReference type="Gene3D" id="3.40.50.300">
    <property type="entry name" value="P-loop containing nucleotide triphosphate hydrolases"/>
    <property type="match status" value="2"/>
</dbReference>
<dbReference type="InterPro" id="IPR030665">
    <property type="entry name" value="KaiC"/>
</dbReference>
<sequence>MVVPRVSTGVERLDEVLRGGLVGEQCYLLSGDPGAGKTILGIEFLCEGARQGESCLYINLGENFDAIRRSAEQFGFSLEDIEFLDLSPTSDRFTEDDTYSIFSPAEVERETFTAAVTAALDGAEFDRIVVDPITQFRHLTPGEHQFRQQLLSFFEYLTANGATVLFTSQETPERSDLDLQFLSDGTLTLDTSGPVRKLEVTKFRSSGFVDGRHTYRITDGGFELYPRFQSEDAPDTFPEETLSSGISELDALLRGGVERKTSVLLTGPSGVGKTTLGTSFIEAAAERGESSAIYLFDETSDTFRKRSAAVGLDIAEMESAESLSITEIDALDISALEFANHVREEVEQQELSTVLIDGVQGYRQSIVDEPEEDLLTELHRLVRYLKSAGVTVFLTSASSAREMGSPTAFNGSYLVDTIILQQHVETGGELTKTVGVLKKRTGDHLRSFREFEITVDGIDVAESPLDGPTALTAAHEPNQGRSDND</sequence>
<dbReference type="EC" id="2.7.11.1" evidence="1"/>
<feature type="domain" description="KaiC" evidence="8">
    <location>
        <begin position="240"/>
        <end position="479"/>
    </location>
</feature>
<keyword evidence="10" id="KW-1185">Reference proteome</keyword>
<keyword evidence="2" id="KW-0597">Phosphoprotein</keyword>
<keyword evidence="6" id="KW-0378">Hydrolase</keyword>
<feature type="domain" description="KaiC" evidence="8">
    <location>
        <begin position="4"/>
        <end position="238"/>
    </location>
</feature>
<gene>
    <name evidence="9" type="ORF">GRX03_06900</name>
</gene>
<accession>A0A6B0T6Y9</accession>
<dbReference type="GO" id="GO:0004674">
    <property type="term" value="F:protein serine/threonine kinase activity"/>
    <property type="evidence" value="ECO:0007669"/>
    <property type="project" value="UniProtKB-EC"/>
</dbReference>
<dbReference type="AlphaFoldDB" id="A0A6B0T6Y9"/>
<dbReference type="Proteomes" id="UP000466535">
    <property type="component" value="Unassembled WGS sequence"/>
</dbReference>
<dbReference type="InterPro" id="IPR010624">
    <property type="entry name" value="KaiC_dom"/>
</dbReference>
<name>A0A6B0T6Y9_9EURY</name>
<evidence type="ECO:0000313" key="9">
    <source>
        <dbReference type="EMBL" id="MXR51333.1"/>
    </source>
</evidence>
<keyword evidence="4" id="KW-0677">Repeat</keyword>
<dbReference type="Pfam" id="PF06745">
    <property type="entry name" value="ATPase"/>
    <property type="match status" value="2"/>
</dbReference>
<reference evidence="9 10" key="1">
    <citation type="submission" date="2019-12" db="EMBL/GenBank/DDBJ databases">
        <title>Isolation and characterization of three novel carbon monoxide-oxidizing members of Halobacteria from salione crusts and soils.</title>
        <authorList>
            <person name="Myers M.R."/>
            <person name="King G.M."/>
        </authorList>
    </citation>
    <scope>NUCLEOTIDE SEQUENCE [LARGE SCALE GENOMIC DNA]</scope>
    <source>
        <strain evidence="9 10">WSH3</strain>
    </source>
</reference>
<protein>
    <recommendedName>
        <fullName evidence="1">non-specific serine/threonine protein kinase</fullName>
        <ecNumber evidence="1">2.7.11.1</ecNumber>
    </recommendedName>
</protein>
<dbReference type="InterPro" id="IPR003593">
    <property type="entry name" value="AAA+_ATPase"/>
</dbReference>
<evidence type="ECO:0000256" key="7">
    <source>
        <dbReference type="SAM" id="MobiDB-lite"/>
    </source>
</evidence>
<evidence type="ECO:0000256" key="5">
    <source>
        <dbReference type="ARBA" id="ARBA00022777"/>
    </source>
</evidence>
<dbReference type="PROSITE" id="PS51146">
    <property type="entry name" value="KAIC"/>
    <property type="match status" value="2"/>
</dbReference>
<keyword evidence="5" id="KW-0418">Kinase</keyword>
<dbReference type="PANTHER" id="PTHR42926:SF1">
    <property type="entry name" value="CIRCADIAN CLOCK OSCILLATOR PROTEIN KAIC 1"/>
    <property type="match status" value="1"/>
</dbReference>
<evidence type="ECO:0000313" key="10">
    <source>
        <dbReference type="Proteomes" id="UP000466535"/>
    </source>
</evidence>
<keyword evidence="3" id="KW-0808">Transferase</keyword>
<evidence type="ECO:0000256" key="2">
    <source>
        <dbReference type="ARBA" id="ARBA00022553"/>
    </source>
</evidence>
<dbReference type="InterPro" id="IPR014774">
    <property type="entry name" value="KaiC-like_dom"/>
</dbReference>
<evidence type="ECO:0000259" key="8">
    <source>
        <dbReference type="PROSITE" id="PS51146"/>
    </source>
</evidence>
<dbReference type="GO" id="GO:0016787">
    <property type="term" value="F:hydrolase activity"/>
    <property type="evidence" value="ECO:0007669"/>
    <property type="project" value="UniProtKB-KW"/>
</dbReference>
<evidence type="ECO:0000256" key="6">
    <source>
        <dbReference type="ARBA" id="ARBA00022801"/>
    </source>
</evidence>
<evidence type="ECO:0000256" key="3">
    <source>
        <dbReference type="ARBA" id="ARBA00022679"/>
    </source>
</evidence>
<dbReference type="EMBL" id="WUUT01000002">
    <property type="protein sequence ID" value="MXR51333.1"/>
    <property type="molecule type" value="Genomic_DNA"/>
</dbReference>
<proteinExistence type="predicted"/>
<dbReference type="OrthoDB" id="27015at2157"/>
<dbReference type="RefSeq" id="WP_159763467.1">
    <property type="nucleotide sequence ID" value="NZ_WUUT01000002.1"/>
</dbReference>
<dbReference type="GO" id="GO:0005524">
    <property type="term" value="F:ATP binding"/>
    <property type="evidence" value="ECO:0007669"/>
    <property type="project" value="InterPro"/>
</dbReference>
<feature type="region of interest" description="Disordered" evidence="7">
    <location>
        <begin position="464"/>
        <end position="485"/>
    </location>
</feature>
<evidence type="ECO:0000256" key="1">
    <source>
        <dbReference type="ARBA" id="ARBA00012513"/>
    </source>
</evidence>
<dbReference type="SUPFAM" id="SSF52540">
    <property type="entry name" value="P-loop containing nucleoside triphosphate hydrolases"/>
    <property type="match status" value="2"/>
</dbReference>
<organism evidence="9 10">
    <name type="scientific">Halovenus carboxidivorans</name>
    <dbReference type="NCBI Taxonomy" id="2692199"/>
    <lineage>
        <taxon>Archaea</taxon>
        <taxon>Methanobacteriati</taxon>
        <taxon>Methanobacteriota</taxon>
        <taxon>Stenosarchaea group</taxon>
        <taxon>Halobacteria</taxon>
        <taxon>Halobacteriales</taxon>
        <taxon>Haloarculaceae</taxon>
        <taxon>Halovenus</taxon>
    </lineage>
</organism>
<dbReference type="SMART" id="SM00382">
    <property type="entry name" value="AAA"/>
    <property type="match status" value="2"/>
</dbReference>
<evidence type="ECO:0000256" key="4">
    <source>
        <dbReference type="ARBA" id="ARBA00022737"/>
    </source>
</evidence>
<dbReference type="InterPro" id="IPR051347">
    <property type="entry name" value="Circadian_clock_KaiC-rel"/>
</dbReference>
<dbReference type="InterPro" id="IPR027417">
    <property type="entry name" value="P-loop_NTPase"/>
</dbReference>